<evidence type="ECO:0000313" key="5">
    <source>
        <dbReference type="Proteomes" id="UP000825051"/>
    </source>
</evidence>
<keyword evidence="5" id="KW-1185">Reference proteome</keyword>
<dbReference type="PANTHER" id="PTHR33734">
    <property type="entry name" value="LYSM DOMAIN-CONTAINING GPI-ANCHORED PROTEIN 2"/>
    <property type="match status" value="1"/>
</dbReference>
<dbReference type="Gene3D" id="1.20.1480.30">
    <property type="entry name" value="Designed four-helix bundle protein"/>
    <property type="match status" value="1"/>
</dbReference>
<dbReference type="KEGG" id="ole:K0B96_08205"/>
<evidence type="ECO:0000256" key="1">
    <source>
        <dbReference type="SAM" id="Coils"/>
    </source>
</evidence>
<proteinExistence type="predicted"/>
<keyword evidence="2" id="KW-0732">Signal</keyword>
<feature type="coiled-coil region" evidence="1">
    <location>
        <begin position="28"/>
        <end position="69"/>
    </location>
</feature>
<reference evidence="4" key="1">
    <citation type="submission" date="2021-08" db="EMBL/GenBank/DDBJ databases">
        <title>Genome of a novel bacterium of the phylum Verrucomicrobia, Oleiharenicola sp. KSB-15.</title>
        <authorList>
            <person name="Chung J.-H."/>
            <person name="Ahn J.-H."/>
            <person name="Yoon Y."/>
            <person name="Kim D.-Y."/>
            <person name="An S.-H."/>
            <person name="Park I."/>
            <person name="Yeon J."/>
        </authorList>
    </citation>
    <scope>NUCLEOTIDE SEQUENCE</scope>
    <source>
        <strain evidence="4">KSB-15</strain>
    </source>
</reference>
<keyword evidence="1" id="KW-0175">Coiled coil</keyword>
<dbReference type="PANTHER" id="PTHR33734:SF22">
    <property type="entry name" value="MEMBRANE-BOUND LYTIC MUREIN TRANSGLYCOSYLASE D"/>
    <property type="match status" value="1"/>
</dbReference>
<name>A0A8F9U0A8_9BACT</name>
<evidence type="ECO:0000259" key="3">
    <source>
        <dbReference type="PROSITE" id="PS51782"/>
    </source>
</evidence>
<evidence type="ECO:0000256" key="2">
    <source>
        <dbReference type="SAM" id="SignalP"/>
    </source>
</evidence>
<dbReference type="PROSITE" id="PS51782">
    <property type="entry name" value="LYSM"/>
    <property type="match status" value="1"/>
</dbReference>
<feature type="domain" description="LysM" evidence="3">
    <location>
        <begin position="143"/>
        <end position="187"/>
    </location>
</feature>
<gene>
    <name evidence="4" type="ORF">K0B96_08205</name>
</gene>
<dbReference type="SUPFAM" id="SSF54106">
    <property type="entry name" value="LysM domain"/>
    <property type="match status" value="1"/>
</dbReference>
<sequence>MLRRIVILMVCGLAAALAARPANAQIELANLREDVRGLSQRVGELQLRVEQLERENADLRSRSASAEKGFVTLSQLNDAIADVNRTLRSGDASVKADVLQQVGTQMEKLAKQTNAALDSLAKGMATRPPVQTTFANDYAKEGISYTVQKGDTVASIAKKTGARVSDIVNANKLSDASRIDVGQTLFIPGGK</sequence>
<dbReference type="Pfam" id="PF01476">
    <property type="entry name" value="LysM"/>
    <property type="match status" value="1"/>
</dbReference>
<dbReference type="InterPro" id="IPR018392">
    <property type="entry name" value="LysM"/>
</dbReference>
<evidence type="ECO:0000313" key="4">
    <source>
        <dbReference type="EMBL" id="QYM80792.1"/>
    </source>
</evidence>
<dbReference type="AlphaFoldDB" id="A0A8F9U0A8"/>
<feature type="signal peptide" evidence="2">
    <location>
        <begin position="1"/>
        <end position="24"/>
    </location>
</feature>
<dbReference type="Gene3D" id="3.10.350.10">
    <property type="entry name" value="LysM domain"/>
    <property type="match status" value="1"/>
</dbReference>
<dbReference type="Proteomes" id="UP000825051">
    <property type="component" value="Chromosome"/>
</dbReference>
<accession>A0A8F9U0A8</accession>
<dbReference type="InterPro" id="IPR036779">
    <property type="entry name" value="LysM_dom_sf"/>
</dbReference>
<dbReference type="CDD" id="cd00118">
    <property type="entry name" value="LysM"/>
    <property type="match status" value="1"/>
</dbReference>
<dbReference type="EMBL" id="CP080507">
    <property type="protein sequence ID" value="QYM80792.1"/>
    <property type="molecule type" value="Genomic_DNA"/>
</dbReference>
<protein>
    <submittedName>
        <fullName evidence="4">LysM peptidoglycan-binding domain-containing protein</fullName>
    </submittedName>
</protein>
<dbReference type="SMART" id="SM00257">
    <property type="entry name" value="LysM"/>
    <property type="match status" value="1"/>
</dbReference>
<organism evidence="4 5">
    <name type="scientific">Horticoccus luteus</name>
    <dbReference type="NCBI Taxonomy" id="2862869"/>
    <lineage>
        <taxon>Bacteria</taxon>
        <taxon>Pseudomonadati</taxon>
        <taxon>Verrucomicrobiota</taxon>
        <taxon>Opitutia</taxon>
        <taxon>Opitutales</taxon>
        <taxon>Opitutaceae</taxon>
        <taxon>Horticoccus</taxon>
    </lineage>
</organism>
<feature type="chain" id="PRO_5034323480" evidence="2">
    <location>
        <begin position="25"/>
        <end position="191"/>
    </location>
</feature>